<dbReference type="Pfam" id="PF00717">
    <property type="entry name" value="Peptidase_S24"/>
    <property type="match status" value="1"/>
</dbReference>
<evidence type="ECO:0000256" key="7">
    <source>
        <dbReference type="RuleBase" id="RU003991"/>
    </source>
</evidence>
<dbReference type="InterPro" id="IPR050077">
    <property type="entry name" value="LexA_repressor"/>
</dbReference>
<protein>
    <submittedName>
        <fullName evidence="9">Translesion error-prone DNA polymerase V autoproteolytic subunit</fullName>
        <ecNumber evidence="9">2.7.7.7</ecNumber>
    </submittedName>
</protein>
<evidence type="ECO:0000256" key="5">
    <source>
        <dbReference type="ARBA" id="ARBA00023204"/>
    </source>
</evidence>
<dbReference type="Proteomes" id="UP001139125">
    <property type="component" value="Unassembled WGS sequence"/>
</dbReference>
<dbReference type="PANTHER" id="PTHR33516:SF2">
    <property type="entry name" value="LEXA REPRESSOR-RELATED"/>
    <property type="match status" value="1"/>
</dbReference>
<keyword evidence="4 7" id="KW-0068">Autocatalytic cleavage</keyword>
<dbReference type="Gene3D" id="2.10.109.10">
    <property type="entry name" value="Umud Fragment, subunit A"/>
    <property type="match status" value="1"/>
</dbReference>
<name>A0A9X2RF27_9BACT</name>
<dbReference type="SUPFAM" id="SSF51306">
    <property type="entry name" value="LexA/Signal peptidase"/>
    <property type="match status" value="1"/>
</dbReference>
<dbReference type="RefSeq" id="WP_255135258.1">
    <property type="nucleotide sequence ID" value="NZ_CP175953.1"/>
</dbReference>
<evidence type="ECO:0000313" key="9">
    <source>
        <dbReference type="EMBL" id="MCP9292375.1"/>
    </source>
</evidence>
<dbReference type="GO" id="GO:0006355">
    <property type="term" value="P:regulation of DNA-templated transcription"/>
    <property type="evidence" value="ECO:0007669"/>
    <property type="project" value="InterPro"/>
</dbReference>
<dbReference type="NCBIfam" id="NF007621">
    <property type="entry name" value="PRK10276.1"/>
    <property type="match status" value="1"/>
</dbReference>
<dbReference type="PRINTS" id="PR00726">
    <property type="entry name" value="LEXASERPTASE"/>
</dbReference>
<dbReference type="InterPro" id="IPR039418">
    <property type="entry name" value="LexA-like"/>
</dbReference>
<keyword evidence="3 7" id="KW-0378">Hydrolase</keyword>
<reference evidence="9" key="1">
    <citation type="submission" date="2022-06" db="EMBL/GenBank/DDBJ databases">
        <title>Gracilimonas sp. CAU 1638 isolated from sea sediment.</title>
        <authorList>
            <person name="Kim W."/>
        </authorList>
    </citation>
    <scope>NUCLEOTIDE SEQUENCE</scope>
    <source>
        <strain evidence="9">CAU 1638</strain>
    </source>
</reference>
<evidence type="ECO:0000256" key="3">
    <source>
        <dbReference type="ARBA" id="ARBA00022801"/>
    </source>
</evidence>
<dbReference type="GO" id="GO:0003677">
    <property type="term" value="F:DNA binding"/>
    <property type="evidence" value="ECO:0007669"/>
    <property type="project" value="InterPro"/>
</dbReference>
<dbReference type="GO" id="GO:0003887">
    <property type="term" value="F:DNA-directed DNA polymerase activity"/>
    <property type="evidence" value="ECO:0007669"/>
    <property type="project" value="UniProtKB-EC"/>
</dbReference>
<evidence type="ECO:0000256" key="2">
    <source>
        <dbReference type="ARBA" id="ARBA00022763"/>
    </source>
</evidence>
<dbReference type="GO" id="GO:0016787">
    <property type="term" value="F:hydrolase activity"/>
    <property type="evidence" value="ECO:0007669"/>
    <property type="project" value="UniProtKB-KW"/>
</dbReference>
<keyword evidence="9" id="KW-0808">Transferase</keyword>
<keyword evidence="2" id="KW-0227">DNA damage</keyword>
<dbReference type="EC" id="2.7.7.7" evidence="9"/>
<keyword evidence="6" id="KW-0742">SOS response</keyword>
<dbReference type="GO" id="GO:0009432">
    <property type="term" value="P:SOS response"/>
    <property type="evidence" value="ECO:0007669"/>
    <property type="project" value="UniProtKB-KW"/>
</dbReference>
<gene>
    <name evidence="9" type="primary">umuD</name>
    <name evidence="9" type="ORF">NM125_12375</name>
</gene>
<accession>A0A9X2RF27</accession>
<dbReference type="InterPro" id="IPR036286">
    <property type="entry name" value="LexA/Signal_pep-like_sf"/>
</dbReference>
<comment type="caution">
    <text evidence="9">The sequence shown here is derived from an EMBL/GenBank/DDBJ whole genome shotgun (WGS) entry which is preliminary data.</text>
</comment>
<sequence>MEGLKIYQGGSAKKQRNEVKLSQKAETGFVSPAADHLQKPLDLEELIVHRPAATFYVRAEGNAMKASGVQDGDILVVDRSVHPSDGNIVIAAIEEEPVIRRLVKRGSRLFLISDDSRFEPITIHPDTNWLIWGVITHVIHRYEV</sequence>
<proteinExistence type="inferred from homology"/>
<keyword evidence="10" id="KW-1185">Reference proteome</keyword>
<evidence type="ECO:0000259" key="8">
    <source>
        <dbReference type="Pfam" id="PF00717"/>
    </source>
</evidence>
<feature type="domain" description="Peptidase S24/S26A/S26B/S26C" evidence="8">
    <location>
        <begin position="23"/>
        <end position="135"/>
    </location>
</feature>
<dbReference type="InterPro" id="IPR015927">
    <property type="entry name" value="Peptidase_S24_S26A/B/C"/>
</dbReference>
<dbReference type="PANTHER" id="PTHR33516">
    <property type="entry name" value="LEXA REPRESSOR"/>
    <property type="match status" value="1"/>
</dbReference>
<keyword evidence="5" id="KW-0234">DNA repair</keyword>
<dbReference type="GO" id="GO:0006281">
    <property type="term" value="P:DNA repair"/>
    <property type="evidence" value="ECO:0007669"/>
    <property type="project" value="UniProtKB-KW"/>
</dbReference>
<evidence type="ECO:0000256" key="6">
    <source>
        <dbReference type="ARBA" id="ARBA00023236"/>
    </source>
</evidence>
<evidence type="ECO:0000256" key="4">
    <source>
        <dbReference type="ARBA" id="ARBA00022813"/>
    </source>
</evidence>
<keyword evidence="9" id="KW-0548">Nucleotidyltransferase</keyword>
<comment type="similarity">
    <text evidence="1 7">Belongs to the peptidase S24 family.</text>
</comment>
<dbReference type="EMBL" id="JANDBC010000002">
    <property type="protein sequence ID" value="MCP9292375.1"/>
    <property type="molecule type" value="Genomic_DNA"/>
</dbReference>
<organism evidence="9 10">
    <name type="scientific">Gracilimonas sediminicola</name>
    <dbReference type="NCBI Taxonomy" id="2952158"/>
    <lineage>
        <taxon>Bacteria</taxon>
        <taxon>Pseudomonadati</taxon>
        <taxon>Balneolota</taxon>
        <taxon>Balneolia</taxon>
        <taxon>Balneolales</taxon>
        <taxon>Balneolaceae</taxon>
        <taxon>Gracilimonas</taxon>
    </lineage>
</organism>
<dbReference type="AlphaFoldDB" id="A0A9X2RF27"/>
<evidence type="ECO:0000313" key="10">
    <source>
        <dbReference type="Proteomes" id="UP001139125"/>
    </source>
</evidence>
<dbReference type="CDD" id="cd06529">
    <property type="entry name" value="S24_LexA-like"/>
    <property type="match status" value="1"/>
</dbReference>
<evidence type="ECO:0000256" key="1">
    <source>
        <dbReference type="ARBA" id="ARBA00007484"/>
    </source>
</evidence>
<dbReference type="InterPro" id="IPR006197">
    <property type="entry name" value="Peptidase_S24_LexA"/>
</dbReference>